<reference evidence="2 3" key="1">
    <citation type="submission" date="2018-09" db="EMBL/GenBank/DDBJ databases">
        <title>Genome sequencing of Aeromonas veronii MS-17-88.</title>
        <authorList>
            <person name="Tekedar H.C."/>
            <person name="Arick M.A."/>
            <person name="Hsu C.-Y."/>
            <person name="Thrash A."/>
            <person name="Karsi A."/>
            <person name="Lawrence M.L."/>
            <person name="Abdelhamed H."/>
        </authorList>
    </citation>
    <scope>NUCLEOTIDE SEQUENCE [LARGE SCALE GENOMIC DNA]</scope>
    <source>
        <strain evidence="2 3">MS 17-88</strain>
    </source>
</reference>
<dbReference type="Proteomes" id="UP000281725">
    <property type="component" value="Unassembled WGS sequence"/>
</dbReference>
<proteinExistence type="predicted"/>
<name>A0A3A9IMS9_AERVE</name>
<keyword evidence="1" id="KW-1133">Transmembrane helix</keyword>
<feature type="transmembrane region" description="Helical" evidence="1">
    <location>
        <begin position="6"/>
        <end position="28"/>
    </location>
</feature>
<feature type="transmembrane region" description="Helical" evidence="1">
    <location>
        <begin position="65"/>
        <end position="83"/>
    </location>
</feature>
<dbReference type="RefSeq" id="WP_120414983.1">
    <property type="nucleotide sequence ID" value="NZ_JAAKME010000017.1"/>
</dbReference>
<keyword evidence="1" id="KW-0812">Transmembrane</keyword>
<evidence type="ECO:0000256" key="1">
    <source>
        <dbReference type="SAM" id="Phobius"/>
    </source>
</evidence>
<dbReference type="EMBL" id="RAWX01000002">
    <property type="protein sequence ID" value="RKJ89581.1"/>
    <property type="molecule type" value="Genomic_DNA"/>
</dbReference>
<sequence length="188" mass="21134">MLSRELKLGIIGGVISSILVIVFIQPILSFVWEAIISFGESVQAGYVDRIYKNAAIGERNLSGNLLLLVLVIILLSYPLFILLKEYANRYEINDLMSSLINVVISFLILMLSALIMVFASISVGVMEINASFNQRLTVIAPSIDDKEIKEWRAQWAKMEGLRDYQTLTTAMENRAVELNITLPKLRNP</sequence>
<keyword evidence="1" id="KW-0472">Membrane</keyword>
<evidence type="ECO:0000313" key="2">
    <source>
        <dbReference type="EMBL" id="RKJ89581.1"/>
    </source>
</evidence>
<feature type="transmembrane region" description="Helical" evidence="1">
    <location>
        <begin position="103"/>
        <end position="126"/>
    </location>
</feature>
<gene>
    <name evidence="2" type="ORF">D6R50_10040</name>
</gene>
<evidence type="ECO:0000313" key="3">
    <source>
        <dbReference type="Proteomes" id="UP000281725"/>
    </source>
</evidence>
<organism evidence="2 3">
    <name type="scientific">Aeromonas veronii</name>
    <dbReference type="NCBI Taxonomy" id="654"/>
    <lineage>
        <taxon>Bacteria</taxon>
        <taxon>Pseudomonadati</taxon>
        <taxon>Pseudomonadota</taxon>
        <taxon>Gammaproteobacteria</taxon>
        <taxon>Aeromonadales</taxon>
        <taxon>Aeromonadaceae</taxon>
        <taxon>Aeromonas</taxon>
    </lineage>
</organism>
<protein>
    <submittedName>
        <fullName evidence="2">Uncharacterized protein</fullName>
    </submittedName>
</protein>
<accession>A0A3A9IMS9</accession>
<comment type="caution">
    <text evidence="2">The sequence shown here is derived from an EMBL/GenBank/DDBJ whole genome shotgun (WGS) entry which is preliminary data.</text>
</comment>
<dbReference type="AlphaFoldDB" id="A0A3A9IMS9"/>